<dbReference type="InParanoid" id="G2YJH9"/>
<organism evidence="1 2">
    <name type="scientific">Botryotinia fuckeliana (strain T4)</name>
    <name type="common">Noble rot fungus</name>
    <name type="synonym">Botrytis cinerea</name>
    <dbReference type="NCBI Taxonomy" id="999810"/>
    <lineage>
        <taxon>Eukaryota</taxon>
        <taxon>Fungi</taxon>
        <taxon>Dikarya</taxon>
        <taxon>Ascomycota</taxon>
        <taxon>Pezizomycotina</taxon>
        <taxon>Leotiomycetes</taxon>
        <taxon>Helotiales</taxon>
        <taxon>Sclerotiniaceae</taxon>
        <taxon>Botrytis</taxon>
    </lineage>
</organism>
<protein>
    <submittedName>
        <fullName evidence="1">Uncharacterized protein</fullName>
    </submittedName>
</protein>
<sequence length="82" mass="9352">MSSKLLAKYRPIVYYILVRERHCWYYKPNLELVRRIGSPVRATIMSSGSFESISRFSLTAASNLAHNLKPGKFSSTNRAADK</sequence>
<reference evidence="2" key="1">
    <citation type="journal article" date="2011" name="PLoS Genet.">
        <title>Genomic analysis of the necrotrophic fungal pathogens Sclerotinia sclerotiorum and Botrytis cinerea.</title>
        <authorList>
            <person name="Amselem J."/>
            <person name="Cuomo C.A."/>
            <person name="van Kan J.A."/>
            <person name="Viaud M."/>
            <person name="Benito E.P."/>
            <person name="Couloux A."/>
            <person name="Coutinho P.M."/>
            <person name="de Vries R.P."/>
            <person name="Dyer P.S."/>
            <person name="Fillinger S."/>
            <person name="Fournier E."/>
            <person name="Gout L."/>
            <person name="Hahn M."/>
            <person name="Kohn L."/>
            <person name="Lapalu N."/>
            <person name="Plummer K.M."/>
            <person name="Pradier J.M."/>
            <person name="Quevillon E."/>
            <person name="Sharon A."/>
            <person name="Simon A."/>
            <person name="ten Have A."/>
            <person name="Tudzynski B."/>
            <person name="Tudzynski P."/>
            <person name="Wincker P."/>
            <person name="Andrew M."/>
            <person name="Anthouard V."/>
            <person name="Beever R.E."/>
            <person name="Beffa R."/>
            <person name="Benoit I."/>
            <person name="Bouzid O."/>
            <person name="Brault B."/>
            <person name="Chen Z."/>
            <person name="Choquer M."/>
            <person name="Collemare J."/>
            <person name="Cotton P."/>
            <person name="Danchin E.G."/>
            <person name="Da Silva C."/>
            <person name="Gautier A."/>
            <person name="Giraud C."/>
            <person name="Giraud T."/>
            <person name="Gonzalez C."/>
            <person name="Grossetete S."/>
            <person name="Guldener U."/>
            <person name="Henrissat B."/>
            <person name="Howlett B.J."/>
            <person name="Kodira C."/>
            <person name="Kretschmer M."/>
            <person name="Lappartient A."/>
            <person name="Leroch M."/>
            <person name="Levis C."/>
            <person name="Mauceli E."/>
            <person name="Neuveglise C."/>
            <person name="Oeser B."/>
            <person name="Pearson M."/>
            <person name="Poulain J."/>
            <person name="Poussereau N."/>
            <person name="Quesneville H."/>
            <person name="Rascle C."/>
            <person name="Schumacher J."/>
            <person name="Segurens B."/>
            <person name="Sexton A."/>
            <person name="Silva E."/>
            <person name="Sirven C."/>
            <person name="Soanes D.M."/>
            <person name="Talbot N.J."/>
            <person name="Templeton M."/>
            <person name="Yandava C."/>
            <person name="Yarden O."/>
            <person name="Zeng Q."/>
            <person name="Rollins J.A."/>
            <person name="Lebrun M.H."/>
            <person name="Dickman M."/>
        </authorList>
    </citation>
    <scope>NUCLEOTIDE SEQUENCE [LARGE SCALE GENOMIC DNA]</scope>
    <source>
        <strain evidence="2">T4</strain>
    </source>
</reference>
<dbReference type="HOGENOM" id="CLU_2558051_0_0_1"/>
<dbReference type="Proteomes" id="UP000008177">
    <property type="component" value="Unplaced contigs"/>
</dbReference>
<evidence type="ECO:0000313" key="1">
    <source>
        <dbReference type="EMBL" id="CCD51896.1"/>
    </source>
</evidence>
<evidence type="ECO:0000313" key="2">
    <source>
        <dbReference type="Proteomes" id="UP000008177"/>
    </source>
</evidence>
<accession>G2YJH9</accession>
<proteinExistence type="predicted"/>
<dbReference type="AlphaFoldDB" id="G2YJH9"/>
<name>G2YJH9_BOTF4</name>
<dbReference type="EMBL" id="FQ790338">
    <property type="protein sequence ID" value="CCD51896.1"/>
    <property type="molecule type" value="Genomic_DNA"/>
</dbReference>
<gene>
    <name evidence="1" type="ORF">BofuT4_uP084200.1</name>
</gene>